<keyword evidence="3" id="KW-0808">Transferase</keyword>
<dbReference type="PANTHER" id="PTHR43586">
    <property type="entry name" value="CYSTEINE DESULFURASE"/>
    <property type="match status" value="1"/>
</dbReference>
<evidence type="ECO:0000313" key="4">
    <source>
        <dbReference type="Proteomes" id="UP000007089"/>
    </source>
</evidence>
<dbReference type="InterPro" id="IPR000192">
    <property type="entry name" value="Aminotrans_V_dom"/>
</dbReference>
<dbReference type="KEGG" id="acp:A2cp1_4498"/>
<evidence type="ECO:0000313" key="3">
    <source>
        <dbReference type="EMBL" id="ACL67815.1"/>
    </source>
</evidence>
<dbReference type="SUPFAM" id="SSF53383">
    <property type="entry name" value="PLP-dependent transferases"/>
    <property type="match status" value="1"/>
</dbReference>
<dbReference type="GO" id="GO:0008483">
    <property type="term" value="F:transaminase activity"/>
    <property type="evidence" value="ECO:0007669"/>
    <property type="project" value="UniProtKB-KW"/>
</dbReference>
<dbReference type="InterPro" id="IPR015421">
    <property type="entry name" value="PyrdxlP-dep_Trfase_major"/>
</dbReference>
<dbReference type="Gene3D" id="3.40.640.10">
    <property type="entry name" value="Type I PLP-dependent aspartate aminotransferase-like (Major domain)"/>
    <property type="match status" value="1"/>
</dbReference>
<keyword evidence="3" id="KW-0032">Aminotransferase</keyword>
<dbReference type="AlphaFoldDB" id="B8JCU5"/>
<feature type="domain" description="Aminotransferase class V" evidence="2">
    <location>
        <begin position="57"/>
        <end position="309"/>
    </location>
</feature>
<dbReference type="Pfam" id="PF00266">
    <property type="entry name" value="Aminotran_5"/>
    <property type="match status" value="1"/>
</dbReference>
<accession>B8JCU5</accession>
<dbReference type="EMBL" id="CP001359">
    <property type="protein sequence ID" value="ACL67815.1"/>
    <property type="molecule type" value="Genomic_DNA"/>
</dbReference>
<dbReference type="HOGENOM" id="CLU_003433_2_1_7"/>
<organism evidence="3 4">
    <name type="scientific">Anaeromyxobacter dehalogenans (strain ATCC BAA-258 / DSM 21875 / 2CP-1)</name>
    <dbReference type="NCBI Taxonomy" id="455488"/>
    <lineage>
        <taxon>Bacteria</taxon>
        <taxon>Pseudomonadati</taxon>
        <taxon>Myxococcota</taxon>
        <taxon>Myxococcia</taxon>
        <taxon>Myxococcales</taxon>
        <taxon>Cystobacterineae</taxon>
        <taxon>Anaeromyxobacteraceae</taxon>
        <taxon>Anaeromyxobacter</taxon>
    </lineage>
</organism>
<dbReference type="InterPro" id="IPR015422">
    <property type="entry name" value="PyrdxlP-dep_Trfase_small"/>
</dbReference>
<sequence>MGELDPLLSDRFAAFEGIAYLDAANQGPLPLSASRAGREALKLKEQPWRIGPRTYVSAVDEVRALAARLLGAREEAVAIATGAGQIVNAVARGLELAEGDELLVARHEYPSNDFPWRWLARRGVRVRVVEPDHASGAVSAARLAAEIGPRTRVVAFAHVSYLHGGRIDPGPVVEAARRAGALTVVDGSQAAGALPFDFGGSGVDVYAAAAYKFLLGPYGTALGLFSSAALDRLAVGDLNWWAVKGSEDFEHLPTAPELKPGARRYDAHQTASFNNLLPLAESLRLVLEAGPARIQAHARALGDRLLAALPPGWEAASPLAPEARSHLVCLRAMAGAAATEAGQDALRAARVWTSLRGGRIRVAPHLYSTPDDVDRLAAALPPAM</sequence>
<reference evidence="3" key="1">
    <citation type="submission" date="2009-01" db="EMBL/GenBank/DDBJ databases">
        <title>Complete sequence of Anaeromyxobacter dehalogenans 2CP-1.</title>
        <authorList>
            <consortium name="US DOE Joint Genome Institute"/>
            <person name="Lucas S."/>
            <person name="Copeland A."/>
            <person name="Lapidus A."/>
            <person name="Glavina del Rio T."/>
            <person name="Dalin E."/>
            <person name="Tice H."/>
            <person name="Bruce D."/>
            <person name="Goodwin L."/>
            <person name="Pitluck S."/>
            <person name="Saunders E."/>
            <person name="Brettin T."/>
            <person name="Detter J.C."/>
            <person name="Han C."/>
            <person name="Larimer F."/>
            <person name="Land M."/>
            <person name="Hauser L."/>
            <person name="Kyrpides N."/>
            <person name="Ovchinnikova G."/>
            <person name="Beliaev A.S."/>
            <person name="Richardson P."/>
        </authorList>
    </citation>
    <scope>NUCLEOTIDE SEQUENCE</scope>
    <source>
        <strain evidence="3">2CP-1</strain>
    </source>
</reference>
<name>B8JCU5_ANAD2</name>
<evidence type="ECO:0000259" key="2">
    <source>
        <dbReference type="Pfam" id="PF00266"/>
    </source>
</evidence>
<evidence type="ECO:0000256" key="1">
    <source>
        <dbReference type="ARBA" id="ARBA00022898"/>
    </source>
</evidence>
<dbReference type="PANTHER" id="PTHR43586:SF15">
    <property type="entry name" value="BLR3095 PROTEIN"/>
    <property type="match status" value="1"/>
</dbReference>
<protein>
    <submittedName>
        <fullName evidence="3">Aminotransferase class V</fullName>
    </submittedName>
</protein>
<proteinExistence type="predicted"/>
<dbReference type="Gene3D" id="3.90.1150.10">
    <property type="entry name" value="Aspartate Aminotransferase, domain 1"/>
    <property type="match status" value="1"/>
</dbReference>
<keyword evidence="4" id="KW-1185">Reference proteome</keyword>
<dbReference type="InterPro" id="IPR015424">
    <property type="entry name" value="PyrdxlP-dep_Trfase"/>
</dbReference>
<dbReference type="RefSeq" id="WP_015935493.1">
    <property type="nucleotide sequence ID" value="NC_011891.1"/>
</dbReference>
<keyword evidence="1" id="KW-0663">Pyridoxal phosphate</keyword>
<gene>
    <name evidence="3" type="ordered locus">A2cp1_4498</name>
</gene>
<dbReference type="Proteomes" id="UP000007089">
    <property type="component" value="Chromosome"/>
</dbReference>